<accession>A0A9W9TF31</accession>
<dbReference type="AlphaFoldDB" id="A0A9W9TF31"/>
<comment type="caution">
    <text evidence="1">The sequence shown here is derived from an EMBL/GenBank/DDBJ whole genome shotgun (WGS) entry which is preliminary data.</text>
</comment>
<keyword evidence="2" id="KW-1185">Reference proteome</keyword>
<organism evidence="1 2">
    <name type="scientific">Penicillium chermesinum</name>
    <dbReference type="NCBI Taxonomy" id="63820"/>
    <lineage>
        <taxon>Eukaryota</taxon>
        <taxon>Fungi</taxon>
        <taxon>Dikarya</taxon>
        <taxon>Ascomycota</taxon>
        <taxon>Pezizomycotina</taxon>
        <taxon>Eurotiomycetes</taxon>
        <taxon>Eurotiomycetidae</taxon>
        <taxon>Eurotiales</taxon>
        <taxon>Aspergillaceae</taxon>
        <taxon>Penicillium</taxon>
    </lineage>
</organism>
<dbReference type="RefSeq" id="XP_058326884.1">
    <property type="nucleotide sequence ID" value="XM_058478554.1"/>
</dbReference>
<name>A0A9W9TF31_9EURO</name>
<reference evidence="1" key="2">
    <citation type="journal article" date="2023" name="IMA Fungus">
        <title>Comparative genomic study of the Penicillium genus elucidates a diverse pangenome and 15 lateral gene transfer events.</title>
        <authorList>
            <person name="Petersen C."/>
            <person name="Sorensen T."/>
            <person name="Nielsen M.R."/>
            <person name="Sondergaard T.E."/>
            <person name="Sorensen J.L."/>
            <person name="Fitzpatrick D.A."/>
            <person name="Frisvad J.C."/>
            <person name="Nielsen K.L."/>
        </authorList>
    </citation>
    <scope>NUCLEOTIDE SEQUENCE</scope>
    <source>
        <strain evidence="1">IBT 19713</strain>
    </source>
</reference>
<reference evidence="1" key="1">
    <citation type="submission" date="2022-11" db="EMBL/GenBank/DDBJ databases">
        <authorList>
            <person name="Petersen C."/>
        </authorList>
    </citation>
    <scope>NUCLEOTIDE SEQUENCE</scope>
    <source>
        <strain evidence="1">IBT 19713</strain>
    </source>
</reference>
<dbReference type="Proteomes" id="UP001150941">
    <property type="component" value="Unassembled WGS sequence"/>
</dbReference>
<dbReference type="EMBL" id="JAPQKS010000007">
    <property type="protein sequence ID" value="KAJ5220054.1"/>
    <property type="molecule type" value="Genomic_DNA"/>
</dbReference>
<sequence length="137" mass="15209">MDLEPSADMDKLDLQAERNYDELGLKMDELIDALASHPEVQPPTPHPTAFFLLSFIRATREHLRNIDFQKLAEGGSKESQALRDVIGRNWFANMILNDQSGALSLVTPGDGSHSIQIGPDIKAKAKALHDFWGLKSD</sequence>
<evidence type="ECO:0000313" key="2">
    <source>
        <dbReference type="Proteomes" id="UP001150941"/>
    </source>
</evidence>
<protein>
    <submittedName>
        <fullName evidence="1">Uncharacterized protein</fullName>
    </submittedName>
</protein>
<evidence type="ECO:0000313" key="1">
    <source>
        <dbReference type="EMBL" id="KAJ5220054.1"/>
    </source>
</evidence>
<gene>
    <name evidence="1" type="ORF">N7468_009258</name>
</gene>
<proteinExistence type="predicted"/>
<dbReference type="OrthoDB" id="5282002at2759"/>
<dbReference type="GeneID" id="83205857"/>